<proteinExistence type="predicted"/>
<accession>A0A0V1JYY7</accession>
<name>A0A0V1JYY7_TRIPS</name>
<dbReference type="Proteomes" id="UP000054826">
    <property type="component" value="Unassembled WGS sequence"/>
</dbReference>
<protein>
    <submittedName>
        <fullName evidence="1">Uncharacterized protein</fullName>
    </submittedName>
</protein>
<comment type="caution">
    <text evidence="1">The sequence shown here is derived from an EMBL/GenBank/DDBJ whole genome shotgun (WGS) entry which is preliminary data.</text>
</comment>
<gene>
    <name evidence="1" type="ORF">T4C_4263</name>
</gene>
<evidence type="ECO:0000313" key="1">
    <source>
        <dbReference type="EMBL" id="KRZ40171.1"/>
    </source>
</evidence>
<evidence type="ECO:0000313" key="2">
    <source>
        <dbReference type="Proteomes" id="UP000054826"/>
    </source>
</evidence>
<dbReference type="AlphaFoldDB" id="A0A0V1JYY7"/>
<dbReference type="EMBL" id="JYDV01000029">
    <property type="protein sequence ID" value="KRZ40171.1"/>
    <property type="molecule type" value="Genomic_DNA"/>
</dbReference>
<reference evidence="1 2" key="1">
    <citation type="submission" date="2015-01" db="EMBL/GenBank/DDBJ databases">
        <title>Evolution of Trichinella species and genotypes.</title>
        <authorList>
            <person name="Korhonen P.K."/>
            <person name="Edoardo P."/>
            <person name="Giuseppe L.R."/>
            <person name="Gasser R.B."/>
        </authorList>
    </citation>
    <scope>NUCLEOTIDE SEQUENCE [LARGE SCALE GENOMIC DNA]</scope>
    <source>
        <strain evidence="1">ISS176</strain>
    </source>
</reference>
<sequence>MLLYTAFLSVPHVDTGDGLLEASTTGMENGDEKKIKMQITPYKNS</sequence>
<organism evidence="1 2">
    <name type="scientific">Trichinella pseudospiralis</name>
    <name type="common">Parasitic roundworm</name>
    <dbReference type="NCBI Taxonomy" id="6337"/>
    <lineage>
        <taxon>Eukaryota</taxon>
        <taxon>Metazoa</taxon>
        <taxon>Ecdysozoa</taxon>
        <taxon>Nematoda</taxon>
        <taxon>Enoplea</taxon>
        <taxon>Dorylaimia</taxon>
        <taxon>Trichinellida</taxon>
        <taxon>Trichinellidae</taxon>
        <taxon>Trichinella</taxon>
    </lineage>
</organism>